<sequence length="180" mass="20667">MVAAINGSTTATLDGSRLVRRLNDLVARLLLLFSSVWKKSQVSNRRSRRWLNDRLLMELVPRLNAEEIRGLFTPPPWGLYFLSRLRRRIAFFNKMTSFAKNCIFVTSFSPSATLHIMFVFAIYGIETMAIPLITKKIVKKHVKQFKRTQSDWKISVKELLRRGHAKSSGGVNLLYIVLVG</sequence>
<dbReference type="EMBL" id="CM045769">
    <property type="protein sequence ID" value="KAI7995982.1"/>
    <property type="molecule type" value="Genomic_DNA"/>
</dbReference>
<name>A0ACC0G4I0_9ERIC</name>
<dbReference type="Proteomes" id="UP001060215">
    <property type="component" value="Chromosome 12"/>
</dbReference>
<evidence type="ECO:0000313" key="2">
    <source>
        <dbReference type="Proteomes" id="UP001060215"/>
    </source>
</evidence>
<evidence type="ECO:0000313" key="1">
    <source>
        <dbReference type="EMBL" id="KAI7995982.1"/>
    </source>
</evidence>
<keyword evidence="2" id="KW-1185">Reference proteome</keyword>
<organism evidence="1 2">
    <name type="scientific">Camellia lanceoleosa</name>
    <dbReference type="NCBI Taxonomy" id="1840588"/>
    <lineage>
        <taxon>Eukaryota</taxon>
        <taxon>Viridiplantae</taxon>
        <taxon>Streptophyta</taxon>
        <taxon>Embryophyta</taxon>
        <taxon>Tracheophyta</taxon>
        <taxon>Spermatophyta</taxon>
        <taxon>Magnoliopsida</taxon>
        <taxon>eudicotyledons</taxon>
        <taxon>Gunneridae</taxon>
        <taxon>Pentapetalae</taxon>
        <taxon>asterids</taxon>
        <taxon>Ericales</taxon>
        <taxon>Theaceae</taxon>
        <taxon>Camellia</taxon>
    </lineage>
</organism>
<proteinExistence type="predicted"/>
<protein>
    <submittedName>
        <fullName evidence="1">Uncharacterized protein</fullName>
    </submittedName>
</protein>
<gene>
    <name evidence="1" type="ORF">LOK49_LG11G01209</name>
</gene>
<reference evidence="1 2" key="1">
    <citation type="journal article" date="2022" name="Plant J.">
        <title>Chromosome-level genome of Camellia lanceoleosa provides a valuable resource for understanding genome evolution and self-incompatibility.</title>
        <authorList>
            <person name="Gong W."/>
            <person name="Xiao S."/>
            <person name="Wang L."/>
            <person name="Liao Z."/>
            <person name="Chang Y."/>
            <person name="Mo W."/>
            <person name="Hu G."/>
            <person name="Li W."/>
            <person name="Zhao G."/>
            <person name="Zhu H."/>
            <person name="Hu X."/>
            <person name="Ji K."/>
            <person name="Xiang X."/>
            <person name="Song Q."/>
            <person name="Yuan D."/>
            <person name="Jin S."/>
            <person name="Zhang L."/>
        </authorList>
    </citation>
    <scope>NUCLEOTIDE SEQUENCE [LARGE SCALE GENOMIC DNA]</scope>
    <source>
        <strain evidence="1">SQ_2022a</strain>
    </source>
</reference>
<accession>A0ACC0G4I0</accession>
<comment type="caution">
    <text evidence="1">The sequence shown here is derived from an EMBL/GenBank/DDBJ whole genome shotgun (WGS) entry which is preliminary data.</text>
</comment>